<dbReference type="InterPro" id="IPR036259">
    <property type="entry name" value="MFS_trans_sf"/>
</dbReference>
<feature type="transmembrane region" description="Helical" evidence="1">
    <location>
        <begin position="45"/>
        <end position="69"/>
    </location>
</feature>
<dbReference type="SUPFAM" id="SSF103473">
    <property type="entry name" value="MFS general substrate transporter"/>
    <property type="match status" value="1"/>
</dbReference>
<evidence type="ECO:0000256" key="1">
    <source>
        <dbReference type="SAM" id="Phobius"/>
    </source>
</evidence>
<dbReference type="Pfam" id="PF12730">
    <property type="entry name" value="ABC2_membrane_4"/>
    <property type="match status" value="1"/>
</dbReference>
<gene>
    <name evidence="2" type="ORF">ACFQ11_33165</name>
</gene>
<dbReference type="PANTHER" id="PTHR37305">
    <property type="entry name" value="INTEGRAL MEMBRANE PROTEIN-RELATED"/>
    <property type="match status" value="1"/>
</dbReference>
<keyword evidence="1" id="KW-0472">Membrane</keyword>
<feature type="transmembrane region" description="Helical" evidence="1">
    <location>
        <begin position="173"/>
        <end position="198"/>
    </location>
</feature>
<feature type="transmembrane region" description="Helical" evidence="1">
    <location>
        <begin position="205"/>
        <end position="226"/>
    </location>
</feature>
<dbReference type="EMBL" id="JBHTJA010000124">
    <property type="protein sequence ID" value="MFD0905265.1"/>
    <property type="molecule type" value="Genomic_DNA"/>
</dbReference>
<proteinExistence type="predicted"/>
<evidence type="ECO:0000313" key="2">
    <source>
        <dbReference type="EMBL" id="MFD0905265.1"/>
    </source>
</evidence>
<protein>
    <submittedName>
        <fullName evidence="2">ABC transporter permease subunit</fullName>
    </submittedName>
</protein>
<dbReference type="PANTHER" id="PTHR37305:SF1">
    <property type="entry name" value="MEMBRANE PROTEIN"/>
    <property type="match status" value="1"/>
</dbReference>
<reference evidence="3" key="1">
    <citation type="journal article" date="2019" name="Int. J. Syst. Evol. Microbiol.">
        <title>The Global Catalogue of Microorganisms (GCM) 10K type strain sequencing project: providing services to taxonomists for standard genome sequencing and annotation.</title>
        <authorList>
            <consortium name="The Broad Institute Genomics Platform"/>
            <consortium name="The Broad Institute Genome Sequencing Center for Infectious Disease"/>
            <person name="Wu L."/>
            <person name="Ma J."/>
        </authorList>
    </citation>
    <scope>NUCLEOTIDE SEQUENCE [LARGE SCALE GENOMIC DNA]</scope>
    <source>
        <strain evidence="3">JCM 31202</strain>
    </source>
</reference>
<evidence type="ECO:0000313" key="3">
    <source>
        <dbReference type="Proteomes" id="UP001596972"/>
    </source>
</evidence>
<feature type="transmembrane region" description="Helical" evidence="1">
    <location>
        <begin position="129"/>
        <end position="153"/>
    </location>
</feature>
<name>A0ABW3F082_9ACTN</name>
<keyword evidence="1" id="KW-1133">Transmembrane helix</keyword>
<accession>A0ABW3F082</accession>
<comment type="caution">
    <text evidence="2">The sequence shown here is derived from an EMBL/GenBank/DDBJ whole genome shotgun (WGS) entry which is preliminary data.</text>
</comment>
<keyword evidence="3" id="KW-1185">Reference proteome</keyword>
<keyword evidence="1" id="KW-0812">Transmembrane</keyword>
<feature type="transmembrane region" description="Helical" evidence="1">
    <location>
        <begin position="89"/>
        <end position="108"/>
    </location>
</feature>
<organism evidence="2 3">
    <name type="scientific">Actinomadura sediminis</name>
    <dbReference type="NCBI Taxonomy" id="1038904"/>
    <lineage>
        <taxon>Bacteria</taxon>
        <taxon>Bacillati</taxon>
        <taxon>Actinomycetota</taxon>
        <taxon>Actinomycetes</taxon>
        <taxon>Streptosporangiales</taxon>
        <taxon>Thermomonosporaceae</taxon>
        <taxon>Actinomadura</taxon>
    </lineage>
</organism>
<dbReference type="Proteomes" id="UP001596972">
    <property type="component" value="Unassembled WGS sequence"/>
</dbReference>
<feature type="transmembrane region" description="Helical" evidence="1">
    <location>
        <begin position="255"/>
        <end position="276"/>
    </location>
</feature>
<dbReference type="RefSeq" id="WP_378305996.1">
    <property type="nucleotide sequence ID" value="NZ_JBHTJA010000124.1"/>
</dbReference>
<sequence length="281" mass="29181">MDGGAAVTAAPAGPAAAPARNVRRVRFGHVLAAEWTKIRTVKSTFWTLLAGAVVLIGFSALWALAFSATYDQMTDTERATFTPMTPIQVAFYFAMVVFGALGVLVITAEYSTGMIRTALTSVPRRAHYLAAKTLVLALVVLAVGVAVTFASFFVAQPILAAKDLDGSIGDPGVLRAVAGGGLWLALIAIMALALGTLLRHTAGSVVLVFVLLFVLGIAGGFLPGSWGENVNKFLPSNAGAAILAPAQQPGQLAPWSGLAVFAIYTAVLLAAALVLFERRDA</sequence>